<evidence type="ECO:0000256" key="1">
    <source>
        <dbReference type="SAM" id="MobiDB-lite"/>
    </source>
</evidence>
<feature type="compositionally biased region" description="Low complexity" evidence="1">
    <location>
        <begin position="85"/>
        <end position="94"/>
    </location>
</feature>
<feature type="region of interest" description="Disordered" evidence="1">
    <location>
        <begin position="49"/>
        <end position="143"/>
    </location>
</feature>
<feature type="compositionally biased region" description="Polar residues" evidence="1">
    <location>
        <begin position="63"/>
        <end position="73"/>
    </location>
</feature>
<gene>
    <name evidence="2" type="ORF">KP509_19G026700</name>
</gene>
<evidence type="ECO:0000313" key="2">
    <source>
        <dbReference type="EMBL" id="KAH7352050.1"/>
    </source>
</evidence>
<sequence>MDTYMAPTERVAIGQLKVSSHELEIEVGRATHTPRDQRLCRICREEGRTRSTTHADATHMRTSETGTHSSSGAQRDLGFIGVGGPAPSRSFPSRAPAPPCITSPAADGDTPDPPRLISQIFSDPQTLEDPDRHGCHITERRRS</sequence>
<dbReference type="AlphaFoldDB" id="A0A8T2SJ06"/>
<evidence type="ECO:0000313" key="3">
    <source>
        <dbReference type="Proteomes" id="UP000825935"/>
    </source>
</evidence>
<feature type="compositionally biased region" description="Basic and acidic residues" evidence="1">
    <location>
        <begin position="129"/>
        <end position="143"/>
    </location>
</feature>
<protein>
    <submittedName>
        <fullName evidence="2">Uncharacterized protein</fullName>
    </submittedName>
</protein>
<comment type="caution">
    <text evidence="2">The sequence shown here is derived from an EMBL/GenBank/DDBJ whole genome shotgun (WGS) entry which is preliminary data.</text>
</comment>
<name>A0A8T2SJ06_CERRI</name>
<proteinExistence type="predicted"/>
<accession>A0A8T2SJ06</accession>
<keyword evidence="3" id="KW-1185">Reference proteome</keyword>
<dbReference type="EMBL" id="CM035424">
    <property type="protein sequence ID" value="KAH7352050.1"/>
    <property type="molecule type" value="Genomic_DNA"/>
</dbReference>
<reference evidence="2" key="1">
    <citation type="submission" date="2021-08" db="EMBL/GenBank/DDBJ databases">
        <title>WGS assembly of Ceratopteris richardii.</title>
        <authorList>
            <person name="Marchant D.B."/>
            <person name="Chen G."/>
            <person name="Jenkins J."/>
            <person name="Shu S."/>
            <person name="Leebens-Mack J."/>
            <person name="Grimwood J."/>
            <person name="Schmutz J."/>
            <person name="Soltis P."/>
            <person name="Soltis D."/>
            <person name="Chen Z.-H."/>
        </authorList>
    </citation>
    <scope>NUCLEOTIDE SEQUENCE</scope>
    <source>
        <strain evidence="2">Whitten #5841</strain>
        <tissue evidence="2">Leaf</tissue>
    </source>
</reference>
<dbReference type="Proteomes" id="UP000825935">
    <property type="component" value="Chromosome 19"/>
</dbReference>
<organism evidence="2 3">
    <name type="scientific">Ceratopteris richardii</name>
    <name type="common">Triangle waterfern</name>
    <dbReference type="NCBI Taxonomy" id="49495"/>
    <lineage>
        <taxon>Eukaryota</taxon>
        <taxon>Viridiplantae</taxon>
        <taxon>Streptophyta</taxon>
        <taxon>Embryophyta</taxon>
        <taxon>Tracheophyta</taxon>
        <taxon>Polypodiopsida</taxon>
        <taxon>Polypodiidae</taxon>
        <taxon>Polypodiales</taxon>
        <taxon>Pteridineae</taxon>
        <taxon>Pteridaceae</taxon>
        <taxon>Parkerioideae</taxon>
        <taxon>Ceratopteris</taxon>
    </lineage>
</organism>
<dbReference type="OrthoDB" id="6161368at2759"/>